<dbReference type="Proteomes" id="UP001442494">
    <property type="component" value="Unassembled WGS sequence"/>
</dbReference>
<feature type="domain" description="DUF1232" evidence="6">
    <location>
        <begin position="31"/>
        <end position="66"/>
    </location>
</feature>
<protein>
    <submittedName>
        <fullName evidence="7">YkvA family protein</fullName>
    </submittedName>
</protein>
<keyword evidence="2 5" id="KW-0812">Transmembrane</keyword>
<dbReference type="RefSeq" id="WP_190420270.1">
    <property type="nucleotide sequence ID" value="NZ_JAMPKK010000049.1"/>
</dbReference>
<evidence type="ECO:0000256" key="3">
    <source>
        <dbReference type="ARBA" id="ARBA00022989"/>
    </source>
</evidence>
<keyword evidence="8" id="KW-1185">Reference proteome</keyword>
<evidence type="ECO:0000256" key="5">
    <source>
        <dbReference type="SAM" id="Phobius"/>
    </source>
</evidence>
<evidence type="ECO:0000259" key="6">
    <source>
        <dbReference type="Pfam" id="PF06803"/>
    </source>
</evidence>
<comment type="caution">
    <text evidence="7">The sequence shown here is derived from an EMBL/GenBank/DDBJ whole genome shotgun (WGS) entry which is preliminary data.</text>
</comment>
<evidence type="ECO:0000256" key="4">
    <source>
        <dbReference type="ARBA" id="ARBA00023136"/>
    </source>
</evidence>
<dbReference type="InterPro" id="IPR010652">
    <property type="entry name" value="DUF1232"/>
</dbReference>
<feature type="transmembrane region" description="Helical" evidence="5">
    <location>
        <begin position="29"/>
        <end position="48"/>
    </location>
</feature>
<evidence type="ECO:0000256" key="2">
    <source>
        <dbReference type="ARBA" id="ARBA00022692"/>
    </source>
</evidence>
<name>A0ABV0JTC2_9CYAN</name>
<dbReference type="EMBL" id="JAMPKK010000049">
    <property type="protein sequence ID" value="MEP0866714.1"/>
    <property type="molecule type" value="Genomic_DNA"/>
</dbReference>
<organism evidence="7 8">
    <name type="scientific">Funiculus sociatus GB2-A5</name>
    <dbReference type="NCBI Taxonomy" id="2933946"/>
    <lineage>
        <taxon>Bacteria</taxon>
        <taxon>Bacillati</taxon>
        <taxon>Cyanobacteriota</taxon>
        <taxon>Cyanophyceae</taxon>
        <taxon>Coleofasciculales</taxon>
        <taxon>Coleofasciculaceae</taxon>
        <taxon>Funiculus</taxon>
    </lineage>
</organism>
<dbReference type="Pfam" id="PF06803">
    <property type="entry name" value="DUF1232"/>
    <property type="match status" value="1"/>
</dbReference>
<evidence type="ECO:0000313" key="8">
    <source>
        <dbReference type="Proteomes" id="UP001442494"/>
    </source>
</evidence>
<feature type="transmembrane region" description="Helical" evidence="5">
    <location>
        <begin position="100"/>
        <end position="122"/>
    </location>
</feature>
<accession>A0ABV0JTC2</accession>
<keyword evidence="3 5" id="KW-1133">Transmembrane helix</keyword>
<reference evidence="7 8" key="1">
    <citation type="submission" date="2022-04" db="EMBL/GenBank/DDBJ databases">
        <title>Positive selection, recombination, and allopatry shape intraspecific diversity of widespread and dominant cyanobacteria.</title>
        <authorList>
            <person name="Wei J."/>
            <person name="Shu W."/>
            <person name="Hu C."/>
        </authorList>
    </citation>
    <scope>NUCLEOTIDE SEQUENCE [LARGE SCALE GENOMIC DNA]</scope>
    <source>
        <strain evidence="7 8">GB2-A5</strain>
    </source>
</reference>
<evidence type="ECO:0000313" key="7">
    <source>
        <dbReference type="EMBL" id="MEP0866714.1"/>
    </source>
</evidence>
<keyword evidence="4 5" id="KW-0472">Membrane</keyword>
<gene>
    <name evidence="7" type="ORF">NDI37_19870</name>
</gene>
<comment type="subcellular location">
    <subcellularLocation>
        <location evidence="1">Endomembrane system</location>
        <topology evidence="1">Multi-pass membrane protein</topology>
    </subcellularLocation>
</comment>
<proteinExistence type="predicted"/>
<sequence>MQGWQQQLKKLKKETYAIYLACKDTRVPWYARLLAGFVVAYAFSPIDLIPDFIPIIGYLDDIIIVPVGIWLVLKMIPPTVMAECREKAADAIASDKPTNWSVAVIIVAIWFLLGIAIALWVARTLKR</sequence>
<evidence type="ECO:0000256" key="1">
    <source>
        <dbReference type="ARBA" id="ARBA00004127"/>
    </source>
</evidence>